<feature type="transmembrane region" description="Helical" evidence="8">
    <location>
        <begin position="72"/>
        <end position="98"/>
    </location>
</feature>
<feature type="region of interest" description="Disordered" evidence="7">
    <location>
        <begin position="236"/>
        <end position="258"/>
    </location>
</feature>
<keyword evidence="3" id="KW-1003">Cell membrane</keyword>
<keyword evidence="2" id="KW-0813">Transport</keyword>
<gene>
    <name evidence="10" type="ORF">WDZ17_02365</name>
</gene>
<evidence type="ECO:0000256" key="8">
    <source>
        <dbReference type="SAM" id="Phobius"/>
    </source>
</evidence>
<dbReference type="Pfam" id="PF13190">
    <property type="entry name" value="PDGLE"/>
    <property type="match status" value="1"/>
</dbReference>
<keyword evidence="6 8" id="KW-0472">Membrane</keyword>
<keyword evidence="5 8" id="KW-1133">Transmembrane helix</keyword>
<evidence type="ECO:0000256" key="7">
    <source>
        <dbReference type="SAM" id="MobiDB-lite"/>
    </source>
</evidence>
<comment type="caution">
    <text evidence="10">The sequence shown here is derived from an EMBL/GenBank/DDBJ whole genome shotgun (WGS) entry which is preliminary data.</text>
</comment>
<evidence type="ECO:0000256" key="6">
    <source>
        <dbReference type="ARBA" id="ARBA00023136"/>
    </source>
</evidence>
<evidence type="ECO:0000313" key="10">
    <source>
        <dbReference type="EMBL" id="MEJ5944137.1"/>
    </source>
</evidence>
<dbReference type="RefSeq" id="WP_339573529.1">
    <property type="nucleotide sequence ID" value="NZ_JBBIAA010000002.1"/>
</dbReference>
<evidence type="ECO:0000256" key="4">
    <source>
        <dbReference type="ARBA" id="ARBA00022692"/>
    </source>
</evidence>
<feature type="transmembrane region" description="Helical" evidence="8">
    <location>
        <begin position="110"/>
        <end position="132"/>
    </location>
</feature>
<name>A0ABU8RGC9_9ACTN</name>
<sequence length="356" mass="34513">MHVPDGFLDLATSVSTAAVSVGAVGLCLRRARHEVELAGPAMPGLVSAFVFAVQMVNFPVGAGTSGHLMGGALAAALVGPATAVVCLTVVLLVQALLFADGGLTALGTNVLLMGVVTVVVGYGVMRLVAAVLPRRRWSVVAAGSAGALVSVPAAALVFVGLYAVGGSVPVPLGRLATAMLGWHALIGVGEAVITGAVLAAVVASRPDLVRLARTTRAALPDLVVVGADGVRRPVAARGGRAVGPDRPDDDRDGAQEGARPGRGALAVALLVSLAVAGGLSLLASASPDGLESVAGTLGFGTAAADSAVAAGPLADYAVAGLGGAAAPVLAGVAGVVATAVVGAAAFALAARRRAAR</sequence>
<dbReference type="Pfam" id="PF01891">
    <property type="entry name" value="CbiM"/>
    <property type="match status" value="1"/>
</dbReference>
<evidence type="ECO:0000256" key="1">
    <source>
        <dbReference type="ARBA" id="ARBA00004651"/>
    </source>
</evidence>
<comment type="subcellular location">
    <subcellularLocation>
        <location evidence="1">Cell membrane</location>
        <topology evidence="1">Multi-pass membrane protein</topology>
    </subcellularLocation>
</comment>
<keyword evidence="11" id="KW-1185">Reference proteome</keyword>
<dbReference type="PANTHER" id="PTHR34229">
    <property type="entry name" value="METAL TRANSPORT PROTEIN HI_1621-RELATED"/>
    <property type="match status" value="1"/>
</dbReference>
<dbReference type="Proteomes" id="UP001387100">
    <property type="component" value="Unassembled WGS sequence"/>
</dbReference>
<dbReference type="InterPro" id="IPR002751">
    <property type="entry name" value="CbiM/NikMN"/>
</dbReference>
<proteinExistence type="predicted"/>
<evidence type="ECO:0000313" key="11">
    <source>
        <dbReference type="Proteomes" id="UP001387100"/>
    </source>
</evidence>
<accession>A0ABU8RGC9</accession>
<evidence type="ECO:0000256" key="5">
    <source>
        <dbReference type="ARBA" id="ARBA00022989"/>
    </source>
</evidence>
<keyword evidence="4 8" id="KW-0812">Transmembrane</keyword>
<feature type="transmembrane region" description="Helical" evidence="8">
    <location>
        <begin position="264"/>
        <end position="283"/>
    </location>
</feature>
<dbReference type="InterPro" id="IPR025937">
    <property type="entry name" value="PDGLE_dom"/>
</dbReference>
<dbReference type="PANTHER" id="PTHR34229:SF1">
    <property type="entry name" value="METAL TRANSPORT PROTEIN HI_1621-RELATED"/>
    <property type="match status" value="1"/>
</dbReference>
<feature type="transmembrane region" description="Helical" evidence="8">
    <location>
        <begin position="328"/>
        <end position="350"/>
    </location>
</feature>
<evidence type="ECO:0000259" key="9">
    <source>
        <dbReference type="Pfam" id="PF13190"/>
    </source>
</evidence>
<evidence type="ECO:0000256" key="3">
    <source>
        <dbReference type="ARBA" id="ARBA00022475"/>
    </source>
</evidence>
<feature type="transmembrane region" description="Helical" evidence="8">
    <location>
        <begin position="139"/>
        <end position="162"/>
    </location>
</feature>
<evidence type="ECO:0000256" key="2">
    <source>
        <dbReference type="ARBA" id="ARBA00022448"/>
    </source>
</evidence>
<feature type="transmembrane region" description="Helical" evidence="8">
    <location>
        <begin position="41"/>
        <end position="60"/>
    </location>
</feature>
<reference evidence="10 11" key="1">
    <citation type="journal article" date="2017" name="Int. J. Syst. Evol. Microbiol.">
        <title>Pseudokineococcus basanitobsidens sp. nov., isolated from volcanic rock.</title>
        <authorList>
            <person name="Lee D.W."/>
            <person name="Park M.Y."/>
            <person name="Kim J.J."/>
            <person name="Kim B.S."/>
        </authorList>
    </citation>
    <scope>NUCLEOTIDE SEQUENCE [LARGE SCALE GENOMIC DNA]</scope>
    <source>
        <strain evidence="10 11">DSM 103726</strain>
    </source>
</reference>
<feature type="domain" description="PDGLE" evidence="9">
    <location>
        <begin position="264"/>
        <end position="350"/>
    </location>
</feature>
<dbReference type="EMBL" id="JBBIAA010000002">
    <property type="protein sequence ID" value="MEJ5944137.1"/>
    <property type="molecule type" value="Genomic_DNA"/>
</dbReference>
<protein>
    <submittedName>
        <fullName evidence="10">Energy-coupling factor ABC transporter permease</fullName>
    </submittedName>
</protein>
<feature type="compositionally biased region" description="Basic and acidic residues" evidence="7">
    <location>
        <begin position="243"/>
        <end position="254"/>
    </location>
</feature>
<organism evidence="10 11">
    <name type="scientific">Pseudokineococcus basanitobsidens</name>
    <dbReference type="NCBI Taxonomy" id="1926649"/>
    <lineage>
        <taxon>Bacteria</taxon>
        <taxon>Bacillati</taxon>
        <taxon>Actinomycetota</taxon>
        <taxon>Actinomycetes</taxon>
        <taxon>Kineosporiales</taxon>
        <taxon>Kineosporiaceae</taxon>
        <taxon>Pseudokineococcus</taxon>
    </lineage>
</organism>
<feature type="transmembrane region" description="Helical" evidence="8">
    <location>
        <begin position="182"/>
        <end position="203"/>
    </location>
</feature>
<dbReference type="Gene3D" id="1.10.1760.20">
    <property type="match status" value="1"/>
</dbReference>